<dbReference type="EMBL" id="CP003588">
    <property type="protein sequence ID" value="AFK67257.1"/>
    <property type="molecule type" value="Genomic_DNA"/>
</dbReference>
<organism evidence="1 2">
    <name type="scientific">Pseudomonas putida ND6</name>
    <dbReference type="NCBI Taxonomy" id="231023"/>
    <lineage>
        <taxon>Bacteria</taxon>
        <taxon>Pseudomonadati</taxon>
        <taxon>Pseudomonadota</taxon>
        <taxon>Gammaproteobacteria</taxon>
        <taxon>Pseudomonadales</taxon>
        <taxon>Pseudomonadaceae</taxon>
        <taxon>Pseudomonas</taxon>
    </lineage>
</organism>
<evidence type="ECO:0000313" key="1">
    <source>
        <dbReference type="EMBL" id="AFK67257.1"/>
    </source>
</evidence>
<name>I3UP36_PSEPU</name>
<evidence type="ECO:0000313" key="2">
    <source>
        <dbReference type="Proteomes" id="UP000005268"/>
    </source>
</evidence>
<dbReference type="KEGG" id="ppi:YSA_00888"/>
<dbReference type="Proteomes" id="UP000005268">
    <property type="component" value="Chromosome"/>
</dbReference>
<dbReference type="HOGENOM" id="CLU_3315625_0_0_6"/>
<proteinExistence type="predicted"/>
<reference evidence="1 2" key="1">
    <citation type="journal article" date="2012" name="J. Bacteriol.">
        <title>Complete Genome Sequence of the Naphthalene-Degrading Pseudomonas putida Strain ND6.</title>
        <authorList>
            <person name="Li S."/>
            <person name="Zhao H."/>
            <person name="Li Y."/>
            <person name="Niu S."/>
            <person name="Cai B."/>
        </authorList>
    </citation>
    <scope>NUCLEOTIDE SEQUENCE [LARGE SCALE GENOMIC DNA]</scope>
    <source>
        <strain evidence="1 2">ND6</strain>
    </source>
</reference>
<accession>I3UP36</accession>
<dbReference type="AlphaFoldDB" id="I3UP36"/>
<dbReference type="PATRIC" id="fig|231023.4.peg.403"/>
<protein>
    <submittedName>
        <fullName evidence="1">Uncharacterized protein</fullName>
    </submittedName>
</protein>
<sequence length="39" mass="4044">MIAQANAQGACLGLDMGDLLLRSDIERVEIPVDNVASSG</sequence>
<gene>
    <name evidence="1" type="ORF">YSA_00888</name>
</gene>